<dbReference type="GO" id="GO:0005524">
    <property type="term" value="F:ATP binding"/>
    <property type="evidence" value="ECO:0007669"/>
    <property type="project" value="UniProtKB-KW"/>
</dbReference>
<keyword evidence="1" id="KW-0547">Nucleotide-binding</keyword>
<dbReference type="Gene3D" id="3.40.50.300">
    <property type="entry name" value="P-loop containing nucleotide triphosphate hydrolases"/>
    <property type="match status" value="1"/>
</dbReference>
<name>A0A518BP73_9BACT</name>
<dbReference type="Pfam" id="PF13541">
    <property type="entry name" value="ChlI"/>
    <property type="match status" value="1"/>
</dbReference>
<dbReference type="AlphaFoldDB" id="A0A518BP73"/>
<dbReference type="InterPro" id="IPR020568">
    <property type="entry name" value="Ribosomal_Su5_D2-typ_SF"/>
</dbReference>
<dbReference type="KEGG" id="pbap:Pla133_38590"/>
<dbReference type="SUPFAM" id="SSF54211">
    <property type="entry name" value="Ribosomal protein S5 domain 2-like"/>
    <property type="match status" value="1"/>
</dbReference>
<feature type="domain" description="AAA+ ATPase" evidence="3">
    <location>
        <begin position="197"/>
        <end position="378"/>
    </location>
</feature>
<evidence type="ECO:0000259" key="3">
    <source>
        <dbReference type="SMART" id="SM00382"/>
    </source>
</evidence>
<dbReference type="InterPro" id="IPR025158">
    <property type="entry name" value="Mg_chelat-rel_C"/>
</dbReference>
<dbReference type="InterPro" id="IPR001208">
    <property type="entry name" value="MCM_dom"/>
</dbReference>
<dbReference type="InterPro" id="IPR045006">
    <property type="entry name" value="CHLI-like"/>
</dbReference>
<keyword evidence="2" id="KW-0067">ATP-binding</keyword>
<dbReference type="Proteomes" id="UP000316921">
    <property type="component" value="Chromosome"/>
</dbReference>
<dbReference type="PRINTS" id="PR01657">
    <property type="entry name" value="MCMFAMILY"/>
</dbReference>
<organism evidence="4 5">
    <name type="scientific">Engelhardtia mirabilis</name>
    <dbReference type="NCBI Taxonomy" id="2528011"/>
    <lineage>
        <taxon>Bacteria</taxon>
        <taxon>Pseudomonadati</taxon>
        <taxon>Planctomycetota</taxon>
        <taxon>Planctomycetia</taxon>
        <taxon>Planctomycetia incertae sedis</taxon>
        <taxon>Engelhardtia</taxon>
    </lineage>
</organism>
<gene>
    <name evidence="4" type="primary">comM</name>
    <name evidence="4" type="ORF">Pla133_38590</name>
</gene>
<evidence type="ECO:0000313" key="5">
    <source>
        <dbReference type="Proteomes" id="UP000316921"/>
    </source>
</evidence>
<dbReference type="PANTHER" id="PTHR32039">
    <property type="entry name" value="MAGNESIUM-CHELATASE SUBUNIT CHLI"/>
    <property type="match status" value="1"/>
</dbReference>
<dbReference type="PANTHER" id="PTHR32039:SF7">
    <property type="entry name" value="COMPETENCE PROTEIN COMM"/>
    <property type="match status" value="1"/>
</dbReference>
<keyword evidence="5" id="KW-1185">Reference proteome</keyword>
<dbReference type="Gene3D" id="3.30.230.10">
    <property type="match status" value="1"/>
</dbReference>
<dbReference type="SMART" id="SM00382">
    <property type="entry name" value="AAA"/>
    <property type="match status" value="1"/>
</dbReference>
<dbReference type="InterPro" id="IPR014721">
    <property type="entry name" value="Ribsml_uS5_D2-typ_fold_subgr"/>
</dbReference>
<reference evidence="4 5" key="1">
    <citation type="submission" date="2019-02" db="EMBL/GenBank/DDBJ databases">
        <title>Deep-cultivation of Planctomycetes and their phenomic and genomic characterization uncovers novel biology.</title>
        <authorList>
            <person name="Wiegand S."/>
            <person name="Jogler M."/>
            <person name="Boedeker C."/>
            <person name="Pinto D."/>
            <person name="Vollmers J."/>
            <person name="Rivas-Marin E."/>
            <person name="Kohn T."/>
            <person name="Peeters S.H."/>
            <person name="Heuer A."/>
            <person name="Rast P."/>
            <person name="Oberbeckmann S."/>
            <person name="Bunk B."/>
            <person name="Jeske O."/>
            <person name="Meyerdierks A."/>
            <person name="Storesund J.E."/>
            <person name="Kallscheuer N."/>
            <person name="Luecker S."/>
            <person name="Lage O.M."/>
            <person name="Pohl T."/>
            <person name="Merkel B.J."/>
            <person name="Hornburger P."/>
            <person name="Mueller R.-W."/>
            <person name="Bruemmer F."/>
            <person name="Labrenz M."/>
            <person name="Spormann A.M."/>
            <person name="Op den Camp H."/>
            <person name="Overmann J."/>
            <person name="Amann R."/>
            <person name="Jetten M.S.M."/>
            <person name="Mascher T."/>
            <person name="Medema M.H."/>
            <person name="Devos D.P."/>
            <person name="Kaster A.-K."/>
            <person name="Ovreas L."/>
            <person name="Rohde M."/>
            <person name="Galperin M.Y."/>
            <person name="Jogler C."/>
        </authorList>
    </citation>
    <scope>NUCLEOTIDE SEQUENCE [LARGE SCALE GENOMIC DNA]</scope>
    <source>
        <strain evidence="4 5">Pla133</strain>
    </source>
</reference>
<sequence>MVTIEARFDADYELGRTDVRVSGLPDAVVRDGRGRLLCALGDAGLHPGPGHLYLNLVPAGQRKPGDLLDLPLALAAAAAAGHLEADRLKGVLLLGELGIDGRLHDVPGALAAAEAARRAGVRRVIAPPRSAAEAAHLPDLTVFAARDLSEAVSALWAGPDLALASTEATLPPTRPERLDQVRGQPVAKRAATVAAAGGHGLLLIGPPGTGKSLLSRAALELLPPPTLEERIEITRVQSAAGLWPGGLARSRPFRAPHHTVSYAGLVGGGSPPRAGEITMAHGGLLFLDELGEFKRESLEALRQPLEEGRVRVSRASERVDLPARFQLVAAMNPCPCGYLGHPTVSCRDTPNSVRRYRERLSGPLLDRIELRVELESPDLETLAPMATAAPTGGARNHPAGAGARGGVQAVAEATGTDLTEDPSSGASLARAVERARVVAIARQGGRINSALQADDLDRVAELDAESRALLESAARSRGLSARAVQGLRRVARTIADLESVQQSRDETPVGARHLAEAMALRAPIF</sequence>
<dbReference type="GO" id="GO:0003677">
    <property type="term" value="F:DNA binding"/>
    <property type="evidence" value="ECO:0007669"/>
    <property type="project" value="InterPro"/>
</dbReference>
<dbReference type="InterPro" id="IPR027417">
    <property type="entry name" value="P-loop_NTPase"/>
</dbReference>
<evidence type="ECO:0000256" key="2">
    <source>
        <dbReference type="ARBA" id="ARBA00022840"/>
    </source>
</evidence>
<dbReference type="EMBL" id="CP036287">
    <property type="protein sequence ID" value="QDU68756.1"/>
    <property type="molecule type" value="Genomic_DNA"/>
</dbReference>
<dbReference type="InterPro" id="IPR003593">
    <property type="entry name" value="AAA+_ATPase"/>
</dbReference>
<dbReference type="Pfam" id="PF01078">
    <property type="entry name" value="Mg_chelatase"/>
    <property type="match status" value="1"/>
</dbReference>
<dbReference type="SUPFAM" id="SSF52540">
    <property type="entry name" value="P-loop containing nucleoside triphosphate hydrolases"/>
    <property type="match status" value="1"/>
</dbReference>
<dbReference type="Pfam" id="PF13335">
    <property type="entry name" value="Mg_chelatase_C"/>
    <property type="match status" value="1"/>
</dbReference>
<dbReference type="InterPro" id="IPR000523">
    <property type="entry name" value="Mg_chelatse_chII-like_cat_dom"/>
</dbReference>
<evidence type="ECO:0000313" key="4">
    <source>
        <dbReference type="EMBL" id="QDU68756.1"/>
    </source>
</evidence>
<proteinExistence type="predicted"/>
<evidence type="ECO:0000256" key="1">
    <source>
        <dbReference type="ARBA" id="ARBA00022741"/>
    </source>
</evidence>
<protein>
    <submittedName>
        <fullName evidence="4">Competence protein ComM</fullName>
    </submittedName>
</protein>
<accession>A0A518BP73</accession>